<keyword evidence="6 7" id="KW-0472">Membrane</keyword>
<dbReference type="PROSITE" id="PS51123">
    <property type="entry name" value="OMPA_2"/>
    <property type="match status" value="1"/>
</dbReference>
<dbReference type="InterPro" id="IPR050330">
    <property type="entry name" value="Bact_OuterMem_StrucFunc"/>
</dbReference>
<dbReference type="Pfam" id="PF00691">
    <property type="entry name" value="OmpA"/>
    <property type="match status" value="1"/>
</dbReference>
<evidence type="ECO:0000313" key="10">
    <source>
        <dbReference type="EMBL" id="MFD1006833.1"/>
    </source>
</evidence>
<evidence type="ECO:0000256" key="6">
    <source>
        <dbReference type="ARBA" id="ARBA00023136"/>
    </source>
</evidence>
<dbReference type="SUPFAM" id="SSF103088">
    <property type="entry name" value="OmpA-like"/>
    <property type="match status" value="1"/>
</dbReference>
<evidence type="ECO:0000256" key="3">
    <source>
        <dbReference type="ARBA" id="ARBA00022475"/>
    </source>
</evidence>
<gene>
    <name evidence="10" type="ORF">ACFQ1C_01480</name>
</gene>
<dbReference type="Gene3D" id="3.30.1330.60">
    <property type="entry name" value="OmpA-like domain"/>
    <property type="match status" value="1"/>
</dbReference>
<comment type="subcellular location">
    <subcellularLocation>
        <location evidence="1">Cell membrane</location>
        <topology evidence="1">Single-pass membrane protein</topology>
    </subcellularLocation>
</comment>
<keyword evidence="4 8" id="KW-0812">Transmembrane</keyword>
<evidence type="ECO:0000256" key="8">
    <source>
        <dbReference type="SAM" id="Phobius"/>
    </source>
</evidence>
<dbReference type="PANTHER" id="PTHR30329">
    <property type="entry name" value="STATOR ELEMENT OF FLAGELLAR MOTOR COMPLEX"/>
    <property type="match status" value="1"/>
</dbReference>
<evidence type="ECO:0000256" key="4">
    <source>
        <dbReference type="ARBA" id="ARBA00022692"/>
    </source>
</evidence>
<dbReference type="InterPro" id="IPR036737">
    <property type="entry name" value="OmpA-like_sf"/>
</dbReference>
<accession>A0ABW3KF06</accession>
<feature type="transmembrane region" description="Helical" evidence="8">
    <location>
        <begin position="21"/>
        <end position="43"/>
    </location>
</feature>
<evidence type="ECO:0000256" key="5">
    <source>
        <dbReference type="ARBA" id="ARBA00022989"/>
    </source>
</evidence>
<dbReference type="RefSeq" id="WP_379556760.1">
    <property type="nucleotide sequence ID" value="NZ_JBHTJS010000003.1"/>
</dbReference>
<evidence type="ECO:0000256" key="7">
    <source>
        <dbReference type="PROSITE-ProRule" id="PRU00473"/>
    </source>
</evidence>
<name>A0ABW3KF06_9GAMM</name>
<feature type="domain" description="OmpA-like" evidence="9">
    <location>
        <begin position="127"/>
        <end position="247"/>
    </location>
</feature>
<dbReference type="InterPro" id="IPR025713">
    <property type="entry name" value="MotB-like_N_dom"/>
</dbReference>
<keyword evidence="11" id="KW-1185">Reference proteome</keyword>
<evidence type="ECO:0000256" key="1">
    <source>
        <dbReference type="ARBA" id="ARBA00004162"/>
    </source>
</evidence>
<proteinExistence type="inferred from homology"/>
<evidence type="ECO:0000313" key="11">
    <source>
        <dbReference type="Proteomes" id="UP001597048"/>
    </source>
</evidence>
<keyword evidence="5 8" id="KW-1133">Transmembrane helix</keyword>
<comment type="caution">
    <text evidence="10">The sequence shown here is derived from an EMBL/GenBank/DDBJ whole genome shotgun (WGS) entry which is preliminary data.</text>
</comment>
<reference evidence="11" key="1">
    <citation type="journal article" date="2019" name="Int. J. Syst. Evol. Microbiol.">
        <title>The Global Catalogue of Microorganisms (GCM) 10K type strain sequencing project: providing services to taxonomists for standard genome sequencing and annotation.</title>
        <authorList>
            <consortium name="The Broad Institute Genomics Platform"/>
            <consortium name="The Broad Institute Genome Sequencing Center for Infectious Disease"/>
            <person name="Wu L."/>
            <person name="Ma J."/>
        </authorList>
    </citation>
    <scope>NUCLEOTIDE SEQUENCE [LARGE SCALE GENOMIC DNA]</scope>
    <source>
        <strain evidence="11">CCUG 60525</strain>
    </source>
</reference>
<evidence type="ECO:0000256" key="2">
    <source>
        <dbReference type="ARBA" id="ARBA00008914"/>
    </source>
</evidence>
<dbReference type="Proteomes" id="UP001597048">
    <property type="component" value="Unassembled WGS sequence"/>
</dbReference>
<dbReference type="PANTHER" id="PTHR30329:SF20">
    <property type="entry name" value="EXPORTED PROTEIN"/>
    <property type="match status" value="1"/>
</dbReference>
<dbReference type="EMBL" id="JBHTJS010000003">
    <property type="protein sequence ID" value="MFD1006833.1"/>
    <property type="molecule type" value="Genomic_DNA"/>
</dbReference>
<protein>
    <submittedName>
        <fullName evidence="10">OmpA family protein</fullName>
    </submittedName>
</protein>
<dbReference type="Pfam" id="PF13677">
    <property type="entry name" value="MotB_plug"/>
    <property type="match status" value="1"/>
</dbReference>
<evidence type="ECO:0000259" key="9">
    <source>
        <dbReference type="PROSITE" id="PS51123"/>
    </source>
</evidence>
<dbReference type="InterPro" id="IPR006665">
    <property type="entry name" value="OmpA-like"/>
</dbReference>
<dbReference type="CDD" id="cd07185">
    <property type="entry name" value="OmpA_C-like"/>
    <property type="match status" value="1"/>
</dbReference>
<comment type="similarity">
    <text evidence="2">Belongs to the MotB family.</text>
</comment>
<keyword evidence="3" id="KW-1003">Cell membrane</keyword>
<organism evidence="10 11">
    <name type="scientific">Oceanisphaera ostreae</name>
    <dbReference type="NCBI Taxonomy" id="914151"/>
    <lineage>
        <taxon>Bacteria</taxon>
        <taxon>Pseudomonadati</taxon>
        <taxon>Pseudomonadota</taxon>
        <taxon>Gammaproteobacteria</taxon>
        <taxon>Aeromonadales</taxon>
        <taxon>Aeromonadaceae</taxon>
        <taxon>Oceanisphaera</taxon>
    </lineage>
</organism>
<sequence length="284" mass="30721">MKRRSLATHSHGASGTSGTERWLVSYADYMTLVFALFVVLYSMHASKTELQQPLMDGMEQALVRLSGEAQPAKATGSMVAKADDQEVTGTGTPLSEADLSLAAIRAQLELALPSLLRQQKVALEQEGDWLTLSFDGALLFASGSALLGGNAKPVLSRLMPALTSGNHFIRVRGYADTLPVSNELYASNWQLSAERARGVLEWLLNKGISAPRLALEAYGDARPLHSQRGEPGRADSRRVEIAISKQQWQAPLALPSRPLATEKSPDLRVYELPSGGIRIGTTQD</sequence>